<evidence type="ECO:0000313" key="3">
    <source>
        <dbReference type="Proteomes" id="UP000319931"/>
    </source>
</evidence>
<gene>
    <name evidence="2" type="ORF">EAH76_15990</name>
</gene>
<evidence type="ECO:0000259" key="1">
    <source>
        <dbReference type="Pfam" id="PF03724"/>
    </source>
</evidence>
<dbReference type="Pfam" id="PF03724">
    <property type="entry name" value="META"/>
    <property type="match status" value="1"/>
</dbReference>
<name>A0A502FSU0_9SPHN</name>
<organism evidence="2 3">
    <name type="scientific">Sphingomonas glacialis</name>
    <dbReference type="NCBI Taxonomy" id="658225"/>
    <lineage>
        <taxon>Bacteria</taxon>
        <taxon>Pseudomonadati</taxon>
        <taxon>Pseudomonadota</taxon>
        <taxon>Alphaproteobacteria</taxon>
        <taxon>Sphingomonadales</taxon>
        <taxon>Sphingomonadaceae</taxon>
        <taxon>Sphingomonas</taxon>
    </lineage>
</organism>
<comment type="caution">
    <text evidence="2">The sequence shown here is derived from an EMBL/GenBank/DDBJ whole genome shotgun (WGS) entry which is preliminary data.</text>
</comment>
<dbReference type="EMBL" id="RCZC01000004">
    <property type="protein sequence ID" value="TPG52196.1"/>
    <property type="molecule type" value="Genomic_DNA"/>
</dbReference>
<reference evidence="2 3" key="1">
    <citation type="journal article" date="2019" name="Environ. Microbiol.">
        <title>Species interactions and distinct microbial communities in high Arctic permafrost affected cryosols are associated with the CH4 and CO2 gas fluxes.</title>
        <authorList>
            <person name="Altshuler I."/>
            <person name="Hamel J."/>
            <person name="Turney S."/>
            <person name="Magnuson E."/>
            <person name="Levesque R."/>
            <person name="Greer C."/>
            <person name="Whyte L.G."/>
        </authorList>
    </citation>
    <scope>NUCLEOTIDE SEQUENCE [LARGE SCALE GENOMIC DNA]</scope>
    <source>
        <strain evidence="2 3">E6.1</strain>
    </source>
</reference>
<sequence>MFAAFSPDAGVSHPAERGPSDHVWVLEKFQSERVIERGMEVATLRFNSDHTVTGTWACNSIGPGKLKWENISGQMHGKLATDGASARIITVVGCDNARVVAIANRFWLRVETARKWSIDQKGLSVRFADGSSARFV</sequence>
<proteinExistence type="predicted"/>
<accession>A0A502FSU0</accession>
<evidence type="ECO:0000313" key="2">
    <source>
        <dbReference type="EMBL" id="TPG52196.1"/>
    </source>
</evidence>
<protein>
    <submittedName>
        <fullName evidence="2">META domain-containing protein</fullName>
    </submittedName>
</protein>
<dbReference type="Gene3D" id="2.40.128.270">
    <property type="match status" value="1"/>
</dbReference>
<dbReference type="InterPro" id="IPR005184">
    <property type="entry name" value="DUF306_Meta_HslJ"/>
</dbReference>
<keyword evidence="3" id="KW-1185">Reference proteome</keyword>
<dbReference type="Proteomes" id="UP000319931">
    <property type="component" value="Unassembled WGS sequence"/>
</dbReference>
<dbReference type="InterPro" id="IPR038670">
    <property type="entry name" value="HslJ-like_sf"/>
</dbReference>
<feature type="domain" description="DUF306" evidence="1">
    <location>
        <begin position="21"/>
        <end position="131"/>
    </location>
</feature>
<dbReference type="AlphaFoldDB" id="A0A502FSU0"/>